<accession>A0AAE3N8P0</accession>
<keyword evidence="1" id="KW-0812">Transmembrane</keyword>
<evidence type="ECO:0000313" key="3">
    <source>
        <dbReference type="Proteomes" id="UP001212602"/>
    </source>
</evidence>
<comment type="caution">
    <text evidence="2">The sequence shown here is derived from an EMBL/GenBank/DDBJ whole genome shotgun (WGS) entry which is preliminary data.</text>
</comment>
<evidence type="ECO:0000256" key="1">
    <source>
        <dbReference type="SAM" id="Phobius"/>
    </source>
</evidence>
<sequence>MSKFETDSPSLFERCFAAVFSGLAAGVTYALWLFFHSGQWGAEQLAAVKDIGKWIVLAGTVLGFFGGISLVARLWGHVWESQSEPRISMRTALVLLALVAVGYWVLKQ</sequence>
<keyword evidence="3" id="KW-1185">Reference proteome</keyword>
<feature type="transmembrane region" description="Helical" evidence="1">
    <location>
        <begin position="54"/>
        <end position="75"/>
    </location>
</feature>
<evidence type="ECO:0000313" key="2">
    <source>
        <dbReference type="EMBL" id="MDA7418005.1"/>
    </source>
</evidence>
<keyword evidence="1" id="KW-1133">Transmembrane helix</keyword>
<gene>
    <name evidence="2" type="ORF">PGB34_16700</name>
</gene>
<name>A0AAE3N8P0_9BURK</name>
<dbReference type="AlphaFoldDB" id="A0AAE3N8P0"/>
<dbReference type="RefSeq" id="WP_271429240.1">
    <property type="nucleotide sequence ID" value="NZ_JAQIPB010000008.1"/>
</dbReference>
<dbReference type="Proteomes" id="UP001212602">
    <property type="component" value="Unassembled WGS sequence"/>
</dbReference>
<keyword evidence="1" id="KW-0472">Membrane</keyword>
<dbReference type="EMBL" id="JAQIPB010000008">
    <property type="protein sequence ID" value="MDA7418005.1"/>
    <property type="molecule type" value="Genomic_DNA"/>
</dbReference>
<proteinExistence type="predicted"/>
<protein>
    <submittedName>
        <fullName evidence="2">Uncharacterized protein</fullName>
    </submittedName>
</protein>
<reference evidence="2" key="1">
    <citation type="submission" date="2023-01" db="EMBL/GenBank/DDBJ databases">
        <title>Xenophilus mangrovi sp. nov., isolated from soil of Mangrove nature reserve.</title>
        <authorList>
            <person name="Xu S."/>
            <person name="Liu Z."/>
            <person name="Xu Y."/>
        </authorList>
    </citation>
    <scope>NUCLEOTIDE SEQUENCE</scope>
    <source>
        <strain evidence="2">YW8</strain>
    </source>
</reference>
<feature type="transmembrane region" description="Helical" evidence="1">
    <location>
        <begin position="87"/>
        <end position="106"/>
    </location>
</feature>
<organism evidence="2 3">
    <name type="scientific">Xenophilus arseniciresistens</name>
    <dbReference type="NCBI Taxonomy" id="1283306"/>
    <lineage>
        <taxon>Bacteria</taxon>
        <taxon>Pseudomonadati</taxon>
        <taxon>Pseudomonadota</taxon>
        <taxon>Betaproteobacteria</taxon>
        <taxon>Burkholderiales</taxon>
        <taxon>Comamonadaceae</taxon>
        <taxon>Xenophilus</taxon>
    </lineage>
</organism>
<feature type="transmembrane region" description="Helical" evidence="1">
    <location>
        <begin position="12"/>
        <end position="34"/>
    </location>
</feature>